<evidence type="ECO:0000256" key="15">
    <source>
        <dbReference type="ARBA" id="ARBA00022842"/>
    </source>
</evidence>
<keyword evidence="7" id="KW-0963">Cytoplasm</keyword>
<gene>
    <name evidence="24" type="ORF">PoB_003720900</name>
</gene>
<dbReference type="EMBL" id="BLXT01004211">
    <property type="protein sequence ID" value="GFO10704.1"/>
    <property type="molecule type" value="Genomic_DNA"/>
</dbReference>
<dbReference type="InterPro" id="IPR050117">
    <property type="entry name" value="MAPK"/>
</dbReference>
<dbReference type="InterPro" id="IPR000719">
    <property type="entry name" value="Prot_kinase_dom"/>
</dbReference>
<dbReference type="GO" id="GO:0005634">
    <property type="term" value="C:nucleus"/>
    <property type="evidence" value="ECO:0007669"/>
    <property type="project" value="UniProtKB-SubCell"/>
</dbReference>
<comment type="similarity">
    <text evidence="5">Belongs to the protein kinase superfamily. CMGC Ser/Thr protein kinase family. CDC2/CDKX subfamily.</text>
</comment>
<evidence type="ECO:0000256" key="11">
    <source>
        <dbReference type="ARBA" id="ARBA00022723"/>
    </source>
</evidence>
<feature type="region of interest" description="Disordered" evidence="22">
    <location>
        <begin position="294"/>
        <end position="357"/>
    </location>
</feature>
<evidence type="ECO:0000256" key="9">
    <source>
        <dbReference type="ARBA" id="ARBA00022553"/>
    </source>
</evidence>
<accession>A0AAV4AWE5</accession>
<dbReference type="SMART" id="SM00220">
    <property type="entry name" value="S_TKc"/>
    <property type="match status" value="1"/>
</dbReference>
<feature type="domain" description="Protein kinase" evidence="23">
    <location>
        <begin position="4"/>
        <end position="284"/>
    </location>
</feature>
<organism evidence="24 25">
    <name type="scientific">Plakobranchus ocellatus</name>
    <dbReference type="NCBI Taxonomy" id="259542"/>
    <lineage>
        <taxon>Eukaryota</taxon>
        <taxon>Metazoa</taxon>
        <taxon>Spiralia</taxon>
        <taxon>Lophotrochozoa</taxon>
        <taxon>Mollusca</taxon>
        <taxon>Gastropoda</taxon>
        <taxon>Heterobranchia</taxon>
        <taxon>Euthyneura</taxon>
        <taxon>Panpulmonata</taxon>
        <taxon>Sacoglossa</taxon>
        <taxon>Placobranchoidea</taxon>
        <taxon>Plakobranchidae</taxon>
        <taxon>Plakobranchus</taxon>
    </lineage>
</organism>
<evidence type="ECO:0000313" key="25">
    <source>
        <dbReference type="Proteomes" id="UP000735302"/>
    </source>
</evidence>
<evidence type="ECO:0000256" key="5">
    <source>
        <dbReference type="ARBA" id="ARBA00006485"/>
    </source>
</evidence>
<evidence type="ECO:0000256" key="7">
    <source>
        <dbReference type="ARBA" id="ARBA00022490"/>
    </source>
</evidence>
<keyword evidence="18" id="KW-0966">Cell projection</keyword>
<keyword evidence="11" id="KW-0479">Metal-binding</keyword>
<evidence type="ECO:0000256" key="16">
    <source>
        <dbReference type="ARBA" id="ARBA00023212"/>
    </source>
</evidence>
<dbReference type="Pfam" id="PF00069">
    <property type="entry name" value="Pkinase"/>
    <property type="match status" value="1"/>
</dbReference>
<name>A0AAV4AWE5_9GAST</name>
<keyword evidence="9" id="KW-0597">Phosphoprotein</keyword>
<evidence type="ECO:0000256" key="4">
    <source>
        <dbReference type="ARBA" id="ARBA00004245"/>
    </source>
</evidence>
<evidence type="ECO:0000256" key="20">
    <source>
        <dbReference type="ARBA" id="ARBA00048679"/>
    </source>
</evidence>
<protein>
    <recommendedName>
        <fullName evidence="6">non-specific serine/threonine protein kinase</fullName>
        <ecNumber evidence="6">2.7.11.1</ecNumber>
    </recommendedName>
</protein>
<evidence type="ECO:0000256" key="12">
    <source>
        <dbReference type="ARBA" id="ARBA00022741"/>
    </source>
</evidence>
<feature type="compositionally biased region" description="Polar residues" evidence="22">
    <location>
        <begin position="417"/>
        <end position="433"/>
    </location>
</feature>
<evidence type="ECO:0000256" key="22">
    <source>
        <dbReference type="SAM" id="MobiDB-lite"/>
    </source>
</evidence>
<evidence type="ECO:0000256" key="2">
    <source>
        <dbReference type="ARBA" id="ARBA00004123"/>
    </source>
</evidence>
<feature type="compositionally biased region" description="Polar residues" evidence="22">
    <location>
        <begin position="460"/>
        <end position="470"/>
    </location>
</feature>
<comment type="catalytic activity">
    <reaction evidence="19">
        <text>L-threonyl-[protein] + ATP = O-phospho-L-threonyl-[protein] + ADP + H(+)</text>
        <dbReference type="Rhea" id="RHEA:46608"/>
        <dbReference type="Rhea" id="RHEA-COMP:11060"/>
        <dbReference type="Rhea" id="RHEA-COMP:11605"/>
        <dbReference type="ChEBI" id="CHEBI:15378"/>
        <dbReference type="ChEBI" id="CHEBI:30013"/>
        <dbReference type="ChEBI" id="CHEBI:30616"/>
        <dbReference type="ChEBI" id="CHEBI:61977"/>
        <dbReference type="ChEBI" id="CHEBI:456216"/>
        <dbReference type="EC" id="2.7.11.1"/>
    </reaction>
</comment>
<dbReference type="Gene3D" id="3.30.200.20">
    <property type="entry name" value="Phosphorylase Kinase, domain 1"/>
    <property type="match status" value="1"/>
</dbReference>
<feature type="binding site" evidence="21">
    <location>
        <position position="34"/>
    </location>
    <ligand>
        <name>ATP</name>
        <dbReference type="ChEBI" id="CHEBI:30616"/>
    </ligand>
</feature>
<comment type="subcellular location">
    <subcellularLocation>
        <location evidence="3">Cell projection</location>
        <location evidence="3">Cilium</location>
    </subcellularLocation>
    <subcellularLocation>
        <location evidence="4">Cytoplasm</location>
        <location evidence="4">Cytoskeleton</location>
    </subcellularLocation>
    <subcellularLocation>
        <location evidence="2">Nucleus</location>
    </subcellularLocation>
</comment>
<sequence length="678" mass="73528">MNRYQISKQLGDGTYGSVLLATALENNEKVAIKKMKKKYYSWDECLNLREVKSLRKLNHPNIVKLKEVIRENDMLYFVFEFMKENLYQMMKDRDKLLPESVVRNIMYQVLQGLSFMHKHGFFHRDLKPENLLCNGTELVKIADFGLARETRSRPPYTDYVSTRWYRAPEVLLRSTNYSSPIDIWAVGCIMAELYTLRPLFPGSSEIDEIFKICSVLGTPKKEDWNEGYQLAAAMNFRFHQCAQVPLKQVIPNASNEGLQVLRDMLLWNPSKRPSAPQCLRYGFFQVGVDLVRPPPASRTPVNLPSQTSPSQKPSGKPPNTFPTSYPSDQKNDYSVGGGGYQPSHLNQQSRVGGGEDKFGVLPAIPGPGKQQNDGEMFAMTVSKKQSGVGRKRWGAGLSDTWDDWTDFDFLPNKTTKKVPQQQQSNQPMRNNNLFGKENNDDDFLGSLMPKKNQGGKPTHRINSGRSSAASAKQHYLSKSRYQAGMNPKASARRDSMRRDSLGLASDWANPLGKVSPLGAITSTHNKGPKSNFNNDADYMPSFLGGKAGGGFGSPSNFSSSNKPYASPGGFGGAVGGFGSPLGAGGGGGGGGGIGGYQPSIGGGYRAGGLGGHQSSFNPSGGGLSGGAGGGYQPSIGGGPWKKTAPLPAVGAGKKGPGGGNYGGTGPRRTDWASKYLKS</sequence>
<dbReference type="PANTHER" id="PTHR24055">
    <property type="entry name" value="MITOGEN-ACTIVATED PROTEIN KINASE"/>
    <property type="match status" value="1"/>
</dbReference>
<keyword evidence="13 24" id="KW-0418">Kinase</keyword>
<dbReference type="InterPro" id="IPR008271">
    <property type="entry name" value="Ser/Thr_kinase_AS"/>
</dbReference>
<evidence type="ECO:0000256" key="21">
    <source>
        <dbReference type="PROSITE-ProRule" id="PRU10141"/>
    </source>
</evidence>
<feature type="compositionally biased region" description="Polar residues" evidence="22">
    <location>
        <begin position="299"/>
        <end position="313"/>
    </location>
</feature>
<dbReference type="SUPFAM" id="SSF56112">
    <property type="entry name" value="Protein kinase-like (PK-like)"/>
    <property type="match status" value="1"/>
</dbReference>
<dbReference type="FunFam" id="1.10.510.10:FF:000104">
    <property type="entry name" value="serine/threonine-protein kinase MAK isoform X1"/>
    <property type="match status" value="1"/>
</dbReference>
<dbReference type="CDD" id="cd07830">
    <property type="entry name" value="STKc_MAK_like"/>
    <property type="match status" value="1"/>
</dbReference>
<keyword evidence="8" id="KW-0723">Serine/threonine-protein kinase</keyword>
<dbReference type="Proteomes" id="UP000735302">
    <property type="component" value="Unassembled WGS sequence"/>
</dbReference>
<proteinExistence type="inferred from homology"/>
<dbReference type="InterPro" id="IPR017441">
    <property type="entry name" value="Protein_kinase_ATP_BS"/>
</dbReference>
<evidence type="ECO:0000256" key="10">
    <source>
        <dbReference type="ARBA" id="ARBA00022679"/>
    </source>
</evidence>
<dbReference type="GO" id="GO:0005856">
    <property type="term" value="C:cytoskeleton"/>
    <property type="evidence" value="ECO:0007669"/>
    <property type="project" value="UniProtKB-SubCell"/>
</dbReference>
<evidence type="ECO:0000259" key="23">
    <source>
        <dbReference type="PROSITE" id="PS50011"/>
    </source>
</evidence>
<dbReference type="PROSITE" id="PS00107">
    <property type="entry name" value="PROTEIN_KINASE_ATP"/>
    <property type="match status" value="1"/>
</dbReference>
<comment type="catalytic activity">
    <reaction evidence="20">
        <text>L-seryl-[protein] + ATP = O-phospho-L-seryl-[protein] + ADP + H(+)</text>
        <dbReference type="Rhea" id="RHEA:17989"/>
        <dbReference type="Rhea" id="RHEA-COMP:9863"/>
        <dbReference type="Rhea" id="RHEA-COMP:11604"/>
        <dbReference type="ChEBI" id="CHEBI:15378"/>
        <dbReference type="ChEBI" id="CHEBI:29999"/>
        <dbReference type="ChEBI" id="CHEBI:30616"/>
        <dbReference type="ChEBI" id="CHEBI:83421"/>
        <dbReference type="ChEBI" id="CHEBI:456216"/>
        <dbReference type="EC" id="2.7.11.1"/>
    </reaction>
</comment>
<feature type="region of interest" description="Disordered" evidence="22">
    <location>
        <begin position="611"/>
        <end position="678"/>
    </location>
</feature>
<keyword evidence="17" id="KW-0539">Nucleus</keyword>
<feature type="compositionally biased region" description="Gly residues" evidence="22">
    <location>
        <begin position="652"/>
        <end position="665"/>
    </location>
</feature>
<dbReference type="InterPro" id="IPR011009">
    <property type="entry name" value="Kinase-like_dom_sf"/>
</dbReference>
<keyword evidence="14 21" id="KW-0067">ATP-binding</keyword>
<dbReference type="GO" id="GO:0005929">
    <property type="term" value="C:cilium"/>
    <property type="evidence" value="ECO:0007669"/>
    <property type="project" value="UniProtKB-SubCell"/>
</dbReference>
<keyword evidence="25" id="KW-1185">Reference proteome</keyword>
<dbReference type="PROSITE" id="PS00108">
    <property type="entry name" value="PROTEIN_KINASE_ST"/>
    <property type="match status" value="1"/>
</dbReference>
<evidence type="ECO:0000256" key="6">
    <source>
        <dbReference type="ARBA" id="ARBA00012513"/>
    </source>
</evidence>
<dbReference type="GO" id="GO:0004674">
    <property type="term" value="F:protein serine/threonine kinase activity"/>
    <property type="evidence" value="ECO:0007669"/>
    <property type="project" value="UniProtKB-KW"/>
</dbReference>
<feature type="compositionally biased region" description="Gly residues" evidence="22">
    <location>
        <begin position="619"/>
        <end position="639"/>
    </location>
</feature>
<keyword evidence="10" id="KW-0808">Transferase</keyword>
<comment type="caution">
    <text evidence="24">The sequence shown here is derived from an EMBL/GenBank/DDBJ whole genome shotgun (WGS) entry which is preliminary data.</text>
</comment>
<dbReference type="FunFam" id="3.30.200.20:FF:000071">
    <property type="entry name" value="serine/threonine-protein kinase MAK isoform X1"/>
    <property type="match status" value="1"/>
</dbReference>
<dbReference type="GO" id="GO:0005524">
    <property type="term" value="F:ATP binding"/>
    <property type="evidence" value="ECO:0007669"/>
    <property type="project" value="UniProtKB-UniRule"/>
</dbReference>
<dbReference type="AlphaFoldDB" id="A0AAV4AWE5"/>
<dbReference type="PROSITE" id="PS50011">
    <property type="entry name" value="PROTEIN_KINASE_DOM"/>
    <property type="match status" value="1"/>
</dbReference>
<dbReference type="EC" id="2.7.11.1" evidence="6"/>
<evidence type="ECO:0000256" key="13">
    <source>
        <dbReference type="ARBA" id="ARBA00022777"/>
    </source>
</evidence>
<evidence type="ECO:0000256" key="3">
    <source>
        <dbReference type="ARBA" id="ARBA00004138"/>
    </source>
</evidence>
<keyword evidence="12 21" id="KW-0547">Nucleotide-binding</keyword>
<evidence type="ECO:0000256" key="18">
    <source>
        <dbReference type="ARBA" id="ARBA00023273"/>
    </source>
</evidence>
<evidence type="ECO:0000256" key="17">
    <source>
        <dbReference type="ARBA" id="ARBA00023242"/>
    </source>
</evidence>
<keyword evidence="15" id="KW-0460">Magnesium</keyword>
<evidence type="ECO:0000256" key="1">
    <source>
        <dbReference type="ARBA" id="ARBA00001946"/>
    </source>
</evidence>
<evidence type="ECO:0000256" key="14">
    <source>
        <dbReference type="ARBA" id="ARBA00022840"/>
    </source>
</evidence>
<reference evidence="24 25" key="1">
    <citation type="journal article" date="2021" name="Elife">
        <title>Chloroplast acquisition without the gene transfer in kleptoplastic sea slugs, Plakobranchus ocellatus.</title>
        <authorList>
            <person name="Maeda T."/>
            <person name="Takahashi S."/>
            <person name="Yoshida T."/>
            <person name="Shimamura S."/>
            <person name="Takaki Y."/>
            <person name="Nagai Y."/>
            <person name="Toyoda A."/>
            <person name="Suzuki Y."/>
            <person name="Arimoto A."/>
            <person name="Ishii H."/>
            <person name="Satoh N."/>
            <person name="Nishiyama T."/>
            <person name="Hasebe M."/>
            <person name="Maruyama T."/>
            <person name="Minagawa J."/>
            <person name="Obokata J."/>
            <person name="Shigenobu S."/>
        </authorList>
    </citation>
    <scope>NUCLEOTIDE SEQUENCE [LARGE SCALE GENOMIC DNA]</scope>
</reference>
<dbReference type="GO" id="GO:0046872">
    <property type="term" value="F:metal ion binding"/>
    <property type="evidence" value="ECO:0007669"/>
    <property type="project" value="UniProtKB-KW"/>
</dbReference>
<feature type="region of interest" description="Disordered" evidence="22">
    <location>
        <begin position="415"/>
        <end position="498"/>
    </location>
</feature>
<dbReference type="Gene3D" id="1.10.510.10">
    <property type="entry name" value="Transferase(Phosphotransferase) domain 1"/>
    <property type="match status" value="1"/>
</dbReference>
<comment type="cofactor">
    <cofactor evidence="1">
        <name>Mg(2+)</name>
        <dbReference type="ChEBI" id="CHEBI:18420"/>
    </cofactor>
</comment>
<evidence type="ECO:0000313" key="24">
    <source>
        <dbReference type="EMBL" id="GFO10704.1"/>
    </source>
</evidence>
<keyword evidence="16" id="KW-0206">Cytoskeleton</keyword>
<evidence type="ECO:0000256" key="19">
    <source>
        <dbReference type="ARBA" id="ARBA00047899"/>
    </source>
</evidence>
<evidence type="ECO:0000256" key="8">
    <source>
        <dbReference type="ARBA" id="ARBA00022527"/>
    </source>
</evidence>